<dbReference type="Proteomes" id="UP000694892">
    <property type="component" value="Chromosome 2S"/>
</dbReference>
<accession>A0A974DJ99</accession>
<evidence type="ECO:0000313" key="2">
    <source>
        <dbReference type="Proteomes" id="UP000694892"/>
    </source>
</evidence>
<evidence type="ECO:0000313" key="1">
    <source>
        <dbReference type="EMBL" id="OCT91647.1"/>
    </source>
</evidence>
<reference evidence="2" key="1">
    <citation type="journal article" date="2016" name="Nature">
        <title>Genome evolution in the allotetraploid frog Xenopus laevis.</title>
        <authorList>
            <person name="Session A.M."/>
            <person name="Uno Y."/>
            <person name="Kwon T."/>
            <person name="Chapman J.A."/>
            <person name="Toyoda A."/>
            <person name="Takahashi S."/>
            <person name="Fukui A."/>
            <person name="Hikosaka A."/>
            <person name="Suzuki A."/>
            <person name="Kondo M."/>
            <person name="van Heeringen S.J."/>
            <person name="Quigley I."/>
            <person name="Heinz S."/>
            <person name="Ogino H."/>
            <person name="Ochi H."/>
            <person name="Hellsten U."/>
            <person name="Lyons J.B."/>
            <person name="Simakov O."/>
            <person name="Putnam N."/>
            <person name="Stites J."/>
            <person name="Kuroki Y."/>
            <person name="Tanaka T."/>
            <person name="Michiue T."/>
            <person name="Watanabe M."/>
            <person name="Bogdanovic O."/>
            <person name="Lister R."/>
            <person name="Georgiou G."/>
            <person name="Paranjpe S.S."/>
            <person name="van Kruijsbergen I."/>
            <person name="Shu S."/>
            <person name="Carlson J."/>
            <person name="Kinoshita T."/>
            <person name="Ohta Y."/>
            <person name="Mawaribuchi S."/>
            <person name="Jenkins J."/>
            <person name="Grimwood J."/>
            <person name="Schmutz J."/>
            <person name="Mitros T."/>
            <person name="Mozaffari S.V."/>
            <person name="Suzuki Y."/>
            <person name="Haramoto Y."/>
            <person name="Yamamoto T.S."/>
            <person name="Takagi C."/>
            <person name="Heald R."/>
            <person name="Miller K."/>
            <person name="Haudenschild C."/>
            <person name="Kitzman J."/>
            <person name="Nakayama T."/>
            <person name="Izutsu Y."/>
            <person name="Robert J."/>
            <person name="Fortriede J."/>
            <person name="Burns K."/>
            <person name="Lotay V."/>
            <person name="Karimi K."/>
            <person name="Yasuoka Y."/>
            <person name="Dichmann D.S."/>
            <person name="Flajnik M.F."/>
            <person name="Houston D.W."/>
            <person name="Shendure J."/>
            <person name="DuPasquier L."/>
            <person name="Vize P.D."/>
            <person name="Zorn A.M."/>
            <person name="Ito M."/>
            <person name="Marcotte E.M."/>
            <person name="Wallingford J.B."/>
            <person name="Ito Y."/>
            <person name="Asashima M."/>
            <person name="Ueno N."/>
            <person name="Matsuda Y."/>
            <person name="Veenstra G.J."/>
            <person name="Fujiyama A."/>
            <person name="Harland R.M."/>
            <person name="Taira M."/>
            <person name="Rokhsar D.S."/>
        </authorList>
    </citation>
    <scope>NUCLEOTIDE SEQUENCE [LARGE SCALE GENOMIC DNA]</scope>
    <source>
        <strain evidence="2">J</strain>
    </source>
</reference>
<sequence>MVLCSNETNLLNFREEESTCVSAETIDAVFMVPCRQVVFPCPPPSGVYICSRIYAVLTPSTRNCTMFHII</sequence>
<gene>
    <name evidence="1" type="ORF">XELAEV_18014706mg</name>
</gene>
<dbReference type="AlphaFoldDB" id="A0A974DJ99"/>
<dbReference type="EMBL" id="CM004469">
    <property type="protein sequence ID" value="OCT91647.1"/>
    <property type="molecule type" value="Genomic_DNA"/>
</dbReference>
<proteinExistence type="predicted"/>
<organism evidence="1 2">
    <name type="scientific">Xenopus laevis</name>
    <name type="common">African clawed frog</name>
    <dbReference type="NCBI Taxonomy" id="8355"/>
    <lineage>
        <taxon>Eukaryota</taxon>
        <taxon>Metazoa</taxon>
        <taxon>Chordata</taxon>
        <taxon>Craniata</taxon>
        <taxon>Vertebrata</taxon>
        <taxon>Euteleostomi</taxon>
        <taxon>Amphibia</taxon>
        <taxon>Batrachia</taxon>
        <taxon>Anura</taxon>
        <taxon>Pipoidea</taxon>
        <taxon>Pipidae</taxon>
        <taxon>Xenopodinae</taxon>
        <taxon>Xenopus</taxon>
        <taxon>Xenopus</taxon>
    </lineage>
</organism>
<name>A0A974DJ99_XENLA</name>
<protein>
    <submittedName>
        <fullName evidence="1">Uncharacterized protein</fullName>
    </submittedName>
</protein>